<evidence type="ECO:0000256" key="11">
    <source>
        <dbReference type="ARBA" id="ARBA00023002"/>
    </source>
</evidence>
<dbReference type="Pfam" id="PF00248">
    <property type="entry name" value="Aldo_ket_red"/>
    <property type="match status" value="1"/>
</dbReference>
<sequence>MQFRCLGRTGLKVSCIGLGTAVTFGNQISDEMAEKIVSTAYANGINYFDTAESYSEGKAQRSLGKILKTKGWRRSSYVVCTTILKGGSSPTESTLSRKRIIEGLLDSLERLRLEYVDIVLIGNDKNRQCSIEEIVRACSFLIDRGWAFYWGTSNWSPQEIMEAHTAARLFHLTPPSLESIEFNMFERDSHEYGIPESCAKLGLGLVTGAPLARGILSGKYINGIPEYSRASLPTQTKLRQHILSKEGQEQQAQVAQISQLAHRLGLSTSQLAIAWCLKSPHVSCVLLGAATEDQLQEDMEAVLAMKSVSNAVLGEIENILMSDRESEGFL</sequence>
<evidence type="ECO:0000256" key="14">
    <source>
        <dbReference type="ARBA" id="ARBA00031439"/>
    </source>
</evidence>
<evidence type="ECO:0000256" key="6">
    <source>
        <dbReference type="ARBA" id="ARBA00022475"/>
    </source>
</evidence>
<keyword evidence="19" id="KW-0407">Ion channel</keyword>
<dbReference type="PRINTS" id="PR01578">
    <property type="entry name" value="KCNAB1CHANEL"/>
</dbReference>
<evidence type="ECO:0000256" key="13">
    <source>
        <dbReference type="ARBA" id="ARBA00023136"/>
    </source>
</evidence>
<evidence type="ECO:0000256" key="15">
    <source>
        <dbReference type="ARBA" id="ARBA00032588"/>
    </source>
</evidence>
<dbReference type="Gene3D" id="3.20.20.100">
    <property type="entry name" value="NADP-dependent oxidoreductase domain"/>
    <property type="match status" value="1"/>
</dbReference>
<comment type="catalytic activity">
    <reaction evidence="17">
        <text>a primary alcohol + NADP(+) = an aldehyde + NADPH + H(+)</text>
        <dbReference type="Rhea" id="RHEA:15937"/>
        <dbReference type="ChEBI" id="CHEBI:15378"/>
        <dbReference type="ChEBI" id="CHEBI:15734"/>
        <dbReference type="ChEBI" id="CHEBI:17478"/>
        <dbReference type="ChEBI" id="CHEBI:57783"/>
        <dbReference type="ChEBI" id="CHEBI:58349"/>
    </reaction>
    <physiologicalReaction direction="right-to-left" evidence="17">
        <dbReference type="Rhea" id="RHEA:15939"/>
    </physiologicalReaction>
</comment>
<evidence type="ECO:0000256" key="2">
    <source>
        <dbReference type="ARBA" id="ARBA00004496"/>
    </source>
</evidence>
<dbReference type="PANTHER" id="PTHR43150:SF2">
    <property type="entry name" value="HYPERKINETIC, ISOFORM M"/>
    <property type="match status" value="1"/>
</dbReference>
<evidence type="ECO:0000256" key="16">
    <source>
        <dbReference type="ARBA" id="ARBA00047998"/>
    </source>
</evidence>
<evidence type="ECO:0000256" key="17">
    <source>
        <dbReference type="ARBA" id="ARBA00048943"/>
    </source>
</evidence>
<dbReference type="GO" id="GO:1901379">
    <property type="term" value="P:regulation of potassium ion transmembrane transport"/>
    <property type="evidence" value="ECO:0007669"/>
    <property type="project" value="TreeGrafter"/>
</dbReference>
<dbReference type="GO" id="GO:0015459">
    <property type="term" value="F:potassium channel regulator activity"/>
    <property type="evidence" value="ECO:0007669"/>
    <property type="project" value="TreeGrafter"/>
</dbReference>
<dbReference type="EMBL" id="GEEE01017316">
    <property type="protein sequence ID" value="JAP45909.1"/>
    <property type="molecule type" value="Transcribed_RNA"/>
</dbReference>
<dbReference type="InterPro" id="IPR005983">
    <property type="entry name" value="K_chnl_volt-dep_bsu_KCNAB"/>
</dbReference>
<protein>
    <recommendedName>
        <fullName evidence="4">Voltage-gated potassium channel subunit beta-1</fullName>
    </recommendedName>
    <alternativeName>
        <fullName evidence="14">K(+) channel subunit beta-1</fullName>
    </alternativeName>
    <alternativeName>
        <fullName evidence="15">Kv-beta-1</fullName>
    </alternativeName>
</protein>
<organism evidence="19">
    <name type="scientific">Schistocephalus solidus</name>
    <name type="common">Tapeworm</name>
    <dbReference type="NCBI Taxonomy" id="70667"/>
    <lineage>
        <taxon>Eukaryota</taxon>
        <taxon>Metazoa</taxon>
        <taxon>Spiralia</taxon>
        <taxon>Lophotrochozoa</taxon>
        <taxon>Platyhelminthes</taxon>
        <taxon>Cestoda</taxon>
        <taxon>Eucestoda</taxon>
        <taxon>Diphyllobothriidea</taxon>
        <taxon>Diphyllobothriidae</taxon>
        <taxon>Schistocephalus</taxon>
    </lineage>
</organism>
<keyword evidence="6" id="KW-1003">Cell membrane</keyword>
<dbReference type="InterPro" id="IPR005400">
    <property type="entry name" value="K_chnl_volt-dep_bsu_KCNAB1"/>
</dbReference>
<dbReference type="GO" id="GO:0005249">
    <property type="term" value="F:voltage-gated potassium channel activity"/>
    <property type="evidence" value="ECO:0007669"/>
    <property type="project" value="InterPro"/>
</dbReference>
<comment type="catalytic activity">
    <reaction evidence="16">
        <text>a secondary alcohol + NADP(+) = a ketone + NADPH + H(+)</text>
        <dbReference type="Rhea" id="RHEA:19257"/>
        <dbReference type="ChEBI" id="CHEBI:15378"/>
        <dbReference type="ChEBI" id="CHEBI:17087"/>
        <dbReference type="ChEBI" id="CHEBI:35681"/>
        <dbReference type="ChEBI" id="CHEBI:57783"/>
        <dbReference type="ChEBI" id="CHEBI:58349"/>
    </reaction>
    <physiologicalReaction direction="right-to-left" evidence="16">
        <dbReference type="Rhea" id="RHEA:19259"/>
    </physiologicalReaction>
</comment>
<dbReference type="InterPro" id="IPR023210">
    <property type="entry name" value="NADP_OxRdtase_dom"/>
</dbReference>
<name>A0A0X3P1Z2_SCHSO</name>
<evidence type="ECO:0000256" key="3">
    <source>
        <dbReference type="ARBA" id="ARBA00006515"/>
    </source>
</evidence>
<keyword evidence="12" id="KW-0406">Ion transport</keyword>
<dbReference type="NCBIfam" id="TIGR01293">
    <property type="entry name" value="Kv_beta"/>
    <property type="match status" value="1"/>
</dbReference>
<dbReference type="SUPFAM" id="SSF51430">
    <property type="entry name" value="NAD(P)-linked oxidoreductase"/>
    <property type="match status" value="1"/>
</dbReference>
<dbReference type="PANTHER" id="PTHR43150">
    <property type="entry name" value="HYPERKINETIC, ISOFORM M"/>
    <property type="match status" value="1"/>
</dbReference>
<accession>A0A0X3P1Z2</accession>
<keyword evidence="5" id="KW-0813">Transport</keyword>
<evidence type="ECO:0000256" key="10">
    <source>
        <dbReference type="ARBA" id="ARBA00022958"/>
    </source>
</evidence>
<dbReference type="InterPro" id="IPR005399">
    <property type="entry name" value="K_chnl_volt-dep_bsu_KCNAB-rel"/>
</dbReference>
<feature type="domain" description="NADP-dependent oxidoreductase" evidence="18">
    <location>
        <begin position="16"/>
        <end position="302"/>
    </location>
</feature>
<evidence type="ECO:0000256" key="4">
    <source>
        <dbReference type="ARBA" id="ARBA00013314"/>
    </source>
</evidence>
<dbReference type="GO" id="GO:0005737">
    <property type="term" value="C:cytoplasm"/>
    <property type="evidence" value="ECO:0007669"/>
    <property type="project" value="UniProtKB-SubCell"/>
</dbReference>
<evidence type="ECO:0000256" key="1">
    <source>
        <dbReference type="ARBA" id="ARBA00004413"/>
    </source>
</evidence>
<evidence type="ECO:0000256" key="5">
    <source>
        <dbReference type="ARBA" id="ARBA00022448"/>
    </source>
</evidence>
<gene>
    <name evidence="19" type="primary">KCAB2</name>
    <name evidence="19" type="ORF">TR99417</name>
</gene>
<comment type="subcellular location">
    <subcellularLocation>
        <location evidence="1">Cell membrane</location>
        <topology evidence="1">Peripheral membrane protein</topology>
        <orientation evidence="1">Cytoplasmic side</orientation>
    </subcellularLocation>
    <subcellularLocation>
        <location evidence="2">Cytoplasm</location>
    </subcellularLocation>
</comment>
<evidence type="ECO:0000259" key="18">
    <source>
        <dbReference type="Pfam" id="PF00248"/>
    </source>
</evidence>
<dbReference type="InterPro" id="IPR036812">
    <property type="entry name" value="NAD(P)_OxRdtase_dom_sf"/>
</dbReference>
<dbReference type="GO" id="GO:0008076">
    <property type="term" value="C:voltage-gated potassium channel complex"/>
    <property type="evidence" value="ECO:0007669"/>
    <property type="project" value="TreeGrafter"/>
</dbReference>
<keyword evidence="10" id="KW-0630">Potassium</keyword>
<reference evidence="19" key="1">
    <citation type="submission" date="2016-01" db="EMBL/GenBank/DDBJ databases">
        <title>Reference transcriptome for the parasite Schistocephalus solidus: insights into the molecular evolution of parasitism.</title>
        <authorList>
            <person name="Hebert F.O."/>
            <person name="Grambauer S."/>
            <person name="Barber I."/>
            <person name="Landry C.R."/>
            <person name="Aubin-Horth N."/>
        </authorList>
    </citation>
    <scope>NUCLEOTIDE SEQUENCE</scope>
</reference>
<evidence type="ECO:0000256" key="12">
    <source>
        <dbReference type="ARBA" id="ARBA00023065"/>
    </source>
</evidence>
<evidence type="ECO:0000256" key="7">
    <source>
        <dbReference type="ARBA" id="ARBA00022490"/>
    </source>
</evidence>
<evidence type="ECO:0000256" key="9">
    <source>
        <dbReference type="ARBA" id="ARBA00022857"/>
    </source>
</evidence>
<keyword evidence="7" id="KW-0963">Cytoplasm</keyword>
<proteinExistence type="inferred from homology"/>
<evidence type="ECO:0000256" key="8">
    <source>
        <dbReference type="ARBA" id="ARBA00022538"/>
    </source>
</evidence>
<evidence type="ECO:0000313" key="19">
    <source>
        <dbReference type="EMBL" id="JAP45909.1"/>
    </source>
</evidence>
<dbReference type="PRINTS" id="PR01577">
    <property type="entry name" value="KCNABCHANNEL"/>
</dbReference>
<keyword evidence="8" id="KW-0633">Potassium transport</keyword>
<comment type="similarity">
    <text evidence="3">Belongs to the shaker potassium channel beta subunit family.</text>
</comment>
<dbReference type="GO" id="GO:0044325">
    <property type="term" value="F:transmembrane transporter binding"/>
    <property type="evidence" value="ECO:0007669"/>
    <property type="project" value="TreeGrafter"/>
</dbReference>
<keyword evidence="11" id="KW-0560">Oxidoreductase</keyword>
<keyword evidence="9" id="KW-0521">NADP</keyword>
<dbReference type="AlphaFoldDB" id="A0A0X3P1Z2"/>
<dbReference type="GO" id="GO:0016491">
    <property type="term" value="F:oxidoreductase activity"/>
    <property type="evidence" value="ECO:0007669"/>
    <property type="project" value="UniProtKB-KW"/>
</dbReference>
<keyword evidence="13" id="KW-0472">Membrane</keyword>